<dbReference type="PROSITE" id="PS00107">
    <property type="entry name" value="PROTEIN_KINASE_ATP"/>
    <property type="match status" value="1"/>
</dbReference>
<feature type="active site" description="Proton acceptor" evidence="10">
    <location>
        <position position="1053"/>
    </location>
</feature>
<feature type="compositionally biased region" description="Basic and acidic residues" evidence="16">
    <location>
        <begin position="12"/>
        <end position="22"/>
    </location>
</feature>
<feature type="compositionally biased region" description="Low complexity" evidence="16">
    <location>
        <begin position="603"/>
        <end position="621"/>
    </location>
</feature>
<evidence type="ECO:0000256" key="9">
    <source>
        <dbReference type="ARBA" id="ARBA00048679"/>
    </source>
</evidence>
<dbReference type="InterPro" id="IPR008271">
    <property type="entry name" value="Ser/Thr_kinase_AS"/>
</dbReference>
<name>A0A1Y1X510_9FUNG</name>
<feature type="cross-link" description="Glycyl lysine isopeptide (Lys-Gly) (interchain with G-Cter in SUMO2)" evidence="12">
    <location>
        <position position="1055"/>
    </location>
</feature>
<dbReference type="PROSITE" id="PS00108">
    <property type="entry name" value="PROTEIN_KINASE_ST"/>
    <property type="match status" value="1"/>
</dbReference>
<keyword evidence="7 11" id="KW-0067">ATP-binding</keyword>
<feature type="region of interest" description="Disordered" evidence="16">
    <location>
        <begin position="521"/>
        <end position="541"/>
    </location>
</feature>
<evidence type="ECO:0000256" key="3">
    <source>
        <dbReference type="ARBA" id="ARBA00022527"/>
    </source>
</evidence>
<dbReference type="GO" id="GO:0032133">
    <property type="term" value="C:chromosome passenger complex"/>
    <property type="evidence" value="ECO:0007669"/>
    <property type="project" value="UniProtKB-ARBA"/>
</dbReference>
<proteinExistence type="inferred from homology"/>
<evidence type="ECO:0000256" key="11">
    <source>
        <dbReference type="PIRSR" id="PIRSR630616-2"/>
    </source>
</evidence>
<dbReference type="InterPro" id="IPR011009">
    <property type="entry name" value="Kinase-like_dom_sf"/>
</dbReference>
<protein>
    <recommendedName>
        <fullName evidence="2 14">Aurora kinase</fullName>
        <ecNumber evidence="1 14">2.7.11.1</ecNumber>
    </recommendedName>
</protein>
<feature type="region of interest" description="Disordered" evidence="16">
    <location>
        <begin position="1"/>
        <end position="109"/>
    </location>
</feature>
<dbReference type="GO" id="GO:0032465">
    <property type="term" value="P:regulation of cytokinesis"/>
    <property type="evidence" value="ECO:0007669"/>
    <property type="project" value="UniProtKB-ARBA"/>
</dbReference>
<evidence type="ECO:0000256" key="5">
    <source>
        <dbReference type="ARBA" id="ARBA00022741"/>
    </source>
</evidence>
<dbReference type="GO" id="GO:0051233">
    <property type="term" value="C:spindle midzone"/>
    <property type="evidence" value="ECO:0007669"/>
    <property type="project" value="UniProtKB-ARBA"/>
</dbReference>
<feature type="binding site" evidence="11">
    <location>
        <position position="1071"/>
    </location>
    <ligand>
        <name>ATP</name>
        <dbReference type="ChEBI" id="CHEBI:30616"/>
    </ligand>
</feature>
<reference evidence="18 19" key="2">
    <citation type="submission" date="2016-08" db="EMBL/GenBank/DDBJ databases">
        <title>Pervasive Adenine N6-methylation of Active Genes in Fungi.</title>
        <authorList>
            <consortium name="DOE Joint Genome Institute"/>
            <person name="Mondo S.J."/>
            <person name="Dannebaum R.O."/>
            <person name="Kuo R.C."/>
            <person name="Labutti K."/>
            <person name="Haridas S."/>
            <person name="Kuo A."/>
            <person name="Salamov A."/>
            <person name="Ahrendt S.R."/>
            <person name="Lipzen A."/>
            <person name="Sullivan W."/>
            <person name="Andreopoulos W.B."/>
            <person name="Clum A."/>
            <person name="Lindquist E."/>
            <person name="Daum C."/>
            <person name="Ramamoorthy G.K."/>
            <person name="Gryganskyi A."/>
            <person name="Culley D."/>
            <person name="Magnuson J.K."/>
            <person name="James T.Y."/>
            <person name="O'Malley M.A."/>
            <person name="Stajich J.E."/>
            <person name="Spatafora J.W."/>
            <person name="Visel A."/>
            <person name="Grigoriev I.V."/>
        </authorList>
    </citation>
    <scope>NUCLEOTIDE SEQUENCE [LARGE SCALE GENOMIC DNA]</scope>
    <source>
        <strain evidence="18 19">S4</strain>
    </source>
</reference>
<comment type="similarity">
    <text evidence="14">Belongs to the protein kinase superfamily. Ser/Thr protein kinase family. Aurora subfamily.</text>
</comment>
<dbReference type="STRING" id="1754192.A0A1Y1X510"/>
<dbReference type="InterPro" id="IPR030616">
    <property type="entry name" value="Aur-like"/>
</dbReference>
<feature type="compositionally biased region" description="Polar residues" evidence="16">
    <location>
        <begin position="34"/>
        <end position="58"/>
    </location>
</feature>
<dbReference type="Proteomes" id="UP000193944">
    <property type="component" value="Unassembled WGS sequence"/>
</dbReference>
<feature type="compositionally biased region" description="Basic and acidic residues" evidence="16">
    <location>
        <begin position="875"/>
        <end position="891"/>
    </location>
</feature>
<evidence type="ECO:0000256" key="10">
    <source>
        <dbReference type="PIRSR" id="PIRSR630616-1"/>
    </source>
</evidence>
<feature type="coiled-coil region" evidence="15">
    <location>
        <begin position="363"/>
        <end position="406"/>
    </location>
</feature>
<evidence type="ECO:0000256" key="14">
    <source>
        <dbReference type="RuleBase" id="RU367134"/>
    </source>
</evidence>
<dbReference type="Pfam" id="PF00069">
    <property type="entry name" value="Pkinase"/>
    <property type="match status" value="1"/>
</dbReference>
<dbReference type="SUPFAM" id="SSF56112">
    <property type="entry name" value="Protein kinase-like (PK-like)"/>
    <property type="match status" value="1"/>
</dbReference>
<dbReference type="PROSITE" id="PS50011">
    <property type="entry name" value="PROTEIN_KINASE_DOM"/>
    <property type="match status" value="1"/>
</dbReference>
<dbReference type="GO" id="GO:0004674">
    <property type="term" value="F:protein serine/threonine kinase activity"/>
    <property type="evidence" value="ECO:0007669"/>
    <property type="project" value="UniProtKB-KW"/>
</dbReference>
<evidence type="ECO:0000256" key="15">
    <source>
        <dbReference type="SAM" id="Coils"/>
    </source>
</evidence>
<dbReference type="Gene3D" id="1.10.510.10">
    <property type="entry name" value="Transferase(Phosphotransferase) domain 1"/>
    <property type="match status" value="1"/>
</dbReference>
<dbReference type="GO" id="GO:0072479">
    <property type="term" value="P:response to mitotic cell cycle spindle assembly checkpoint signaling"/>
    <property type="evidence" value="ECO:0007669"/>
    <property type="project" value="UniProtKB-ARBA"/>
</dbReference>
<feature type="compositionally biased region" description="Low complexity" evidence="16">
    <location>
        <begin position="154"/>
        <end position="190"/>
    </location>
</feature>
<accession>A0A1Y1X510</accession>
<keyword evidence="15" id="KW-0175">Coiled coil</keyword>
<evidence type="ECO:0000256" key="13">
    <source>
        <dbReference type="PROSITE-ProRule" id="PRU10141"/>
    </source>
</evidence>
<evidence type="ECO:0000256" key="7">
    <source>
        <dbReference type="ARBA" id="ARBA00022840"/>
    </source>
</evidence>
<dbReference type="GO" id="GO:0045143">
    <property type="term" value="P:homologous chromosome segregation"/>
    <property type="evidence" value="ECO:0007669"/>
    <property type="project" value="UniProtKB-ARBA"/>
</dbReference>
<dbReference type="EMBL" id="MCFG01000132">
    <property type="protein sequence ID" value="ORX80907.1"/>
    <property type="molecule type" value="Genomic_DNA"/>
</dbReference>
<evidence type="ECO:0000256" key="8">
    <source>
        <dbReference type="ARBA" id="ARBA00047899"/>
    </source>
</evidence>
<feature type="compositionally biased region" description="Low complexity" evidence="16">
    <location>
        <begin position="96"/>
        <end position="109"/>
    </location>
</feature>
<feature type="region of interest" description="Disordered" evidence="16">
    <location>
        <begin position="842"/>
        <end position="924"/>
    </location>
</feature>
<comment type="catalytic activity">
    <reaction evidence="9 14">
        <text>L-seryl-[protein] + ATP = O-phospho-L-seryl-[protein] + ADP + H(+)</text>
        <dbReference type="Rhea" id="RHEA:17989"/>
        <dbReference type="Rhea" id="RHEA-COMP:9863"/>
        <dbReference type="Rhea" id="RHEA-COMP:11604"/>
        <dbReference type="ChEBI" id="CHEBI:15378"/>
        <dbReference type="ChEBI" id="CHEBI:29999"/>
        <dbReference type="ChEBI" id="CHEBI:30616"/>
        <dbReference type="ChEBI" id="CHEBI:83421"/>
        <dbReference type="ChEBI" id="CHEBI:456216"/>
        <dbReference type="EC" id="2.7.11.1"/>
    </reaction>
</comment>
<organism evidence="18 19">
    <name type="scientific">Anaeromyces robustus</name>
    <dbReference type="NCBI Taxonomy" id="1754192"/>
    <lineage>
        <taxon>Eukaryota</taxon>
        <taxon>Fungi</taxon>
        <taxon>Fungi incertae sedis</taxon>
        <taxon>Chytridiomycota</taxon>
        <taxon>Chytridiomycota incertae sedis</taxon>
        <taxon>Neocallimastigomycetes</taxon>
        <taxon>Neocallimastigales</taxon>
        <taxon>Neocallimastigaceae</taxon>
        <taxon>Anaeromyces</taxon>
    </lineage>
</organism>
<keyword evidence="5 11" id="KW-0547">Nucleotide-binding</keyword>
<keyword evidence="19" id="KW-1185">Reference proteome</keyword>
<comment type="caution">
    <text evidence="18">The sequence shown here is derived from an EMBL/GenBank/DDBJ whole genome shotgun (WGS) entry which is preliminary data.</text>
</comment>
<dbReference type="GO" id="GO:0044779">
    <property type="term" value="P:meiotic spindle checkpoint signaling"/>
    <property type="evidence" value="ECO:0007669"/>
    <property type="project" value="UniProtKB-ARBA"/>
</dbReference>
<keyword evidence="6 14" id="KW-0418">Kinase</keyword>
<dbReference type="FunFam" id="1.10.510.10:FF:000235">
    <property type="entry name" value="Serine/threonine-protein kinase ark1"/>
    <property type="match status" value="1"/>
</dbReference>
<gene>
    <name evidence="18" type="ORF">BCR32DRAFT_220678</name>
</gene>
<dbReference type="InterPro" id="IPR017441">
    <property type="entry name" value="Protein_kinase_ATP_BS"/>
</dbReference>
<feature type="binding site" evidence="11">
    <location>
        <begin position="1057"/>
        <end position="1058"/>
    </location>
    <ligand>
        <name>ATP</name>
        <dbReference type="ChEBI" id="CHEBI:30616"/>
    </ligand>
</feature>
<feature type="region of interest" description="Disordered" evidence="16">
    <location>
        <begin position="784"/>
        <end position="810"/>
    </location>
</feature>
<dbReference type="GO" id="GO:1902115">
    <property type="term" value="P:regulation of organelle assembly"/>
    <property type="evidence" value="ECO:0007669"/>
    <property type="project" value="UniProtKB-ARBA"/>
</dbReference>
<feature type="region of interest" description="Disordered" evidence="16">
    <location>
        <begin position="603"/>
        <end position="637"/>
    </location>
</feature>
<dbReference type="SMART" id="SM00220">
    <property type="entry name" value="S_TKc"/>
    <property type="match status" value="1"/>
</dbReference>
<keyword evidence="4 14" id="KW-0808">Transferase</keyword>
<keyword evidence="3 14" id="KW-0723">Serine/threonine-protein kinase</keyword>
<sequence>MGNSESTQISNKEIESRQENNKPHPNANFFSKKGTVTSEDTIITDNQDGLVTSQTSLKTLIDEDNNKQTINKPESSSSSLAIPQTPLESALKLKRSNSQSSNSKLSILNLKKSGSMDDLRKLSRSASSSSTLKKLNKKISQSTLFSKLNKKDSQSSSKLSKTALYPNEPNNNNYPIDYDSDYSSSNNEPYYRPPSQNANEYNNRQIFNNNPYTTIPRYSSSNDIENLKNIPNIGEKSVGKSPSLEKLKEFSKEKKLFYLKPFRSKSSDNLQLLNNGKKESIFATLTRTKSKGKKNDKYKKTGKNNTVPLPQNPNPLFTKTNTVPLFAPVPTTPVSPLPFSAANIVSNVNINSNMAVNPFRSPVSPEEEERKELDEKMNELNRIFQIEEERKRRKEQEEREKIYYRKETCDSDDFRAFSSTTPVSAPPTRKEIDFFQDLDIGRGSRNLNLNLNFDYMDERKYSINSMPLTPTTQYLTTITDLLPNPAANKEESIKESNDTSFEFDSDDDFLNDVLAPFSKNQMKLSDDEANDNDKKYSKTPVTPVTVPITNYSPYQHLKKKSSGSAKSITTNLSRPSSITPLDLMKYNNNNNIQMPIPLNSSSSLSTSSTITSNNNSNTLLSRPMTTTPKIENGIPPLITATPPPLITATPPPLISNTPPPVRPSSINLMDEPLSITDGPIFTNNTLNNNYNYNSLINNFNNLNLNINDNFNNNNLNTFNNNNINNINNININNNNTNNNNNNNKSIPYKIITHANSAVEPSTNKQNNDYLKVTHFNSLQSQYQTSNQTLNQTSDQDQSPVPITPTQLSSPSILSEYSKSYTPTQVNNSQPTTQTIIPPSLLRSSSHHHHHRHHHHHSHSHSSHHSHHSRHGSTSESEKKDKEKEKEKEKDVTNNTLINGDKKSKEKVNGGGENGSKEEKKKSKHRFSLASFRVIRKIGQGRYSKVYMANLKSRDINLALKVIPKNKEIAKIIHQIREEIKIQSHLNHKNVLRLYDYFRDERKIYYVLEYAPKGSVLEFQKRFSNFTESLTSKIIKQTADGLEYIHSKHIVHRDLKPENLLVNENNVIKISDFGCAVFTSNIVPGTLYGTLDYFSPEMIESKMYDERIDIWSLGVIMFELLVGKTPFDDPSVNNIYSKIKAVDYSIPSTVSMSANDLISNILIYDPDKRYSLQDIHSHPWIFKYND</sequence>
<dbReference type="CDD" id="cd14007">
    <property type="entry name" value="STKc_Aurora"/>
    <property type="match status" value="1"/>
</dbReference>
<dbReference type="PANTHER" id="PTHR24350">
    <property type="entry name" value="SERINE/THREONINE-PROTEIN KINASE IAL-RELATED"/>
    <property type="match status" value="1"/>
</dbReference>
<dbReference type="OrthoDB" id="377346at2759"/>
<feature type="compositionally biased region" description="Basic residues" evidence="16">
    <location>
        <begin position="844"/>
        <end position="870"/>
    </location>
</feature>
<dbReference type="GO" id="GO:0008608">
    <property type="term" value="P:attachment of spindle microtubules to kinetochore"/>
    <property type="evidence" value="ECO:0007669"/>
    <property type="project" value="UniProtKB-ARBA"/>
</dbReference>
<feature type="region of interest" description="Disordered" evidence="16">
    <location>
        <begin position="290"/>
        <end position="315"/>
    </location>
</feature>
<evidence type="ECO:0000313" key="19">
    <source>
        <dbReference type="Proteomes" id="UP000193944"/>
    </source>
</evidence>
<dbReference type="GO" id="GO:0005524">
    <property type="term" value="F:ATP binding"/>
    <property type="evidence" value="ECO:0007669"/>
    <property type="project" value="UniProtKB-UniRule"/>
</dbReference>
<dbReference type="InterPro" id="IPR000719">
    <property type="entry name" value="Prot_kinase_dom"/>
</dbReference>
<evidence type="ECO:0000313" key="18">
    <source>
        <dbReference type="EMBL" id="ORX80907.1"/>
    </source>
</evidence>
<feature type="binding site" evidence="11">
    <location>
        <begin position="1008"/>
        <end position="1010"/>
    </location>
    <ligand>
        <name>ATP</name>
        <dbReference type="ChEBI" id="CHEBI:30616"/>
    </ligand>
</feature>
<evidence type="ECO:0000256" key="4">
    <source>
        <dbReference type="ARBA" id="ARBA00022679"/>
    </source>
</evidence>
<dbReference type="GO" id="GO:0000776">
    <property type="term" value="C:kinetochore"/>
    <property type="evidence" value="ECO:0007669"/>
    <property type="project" value="UniProtKB-ARBA"/>
</dbReference>
<dbReference type="AlphaFoldDB" id="A0A1Y1X510"/>
<dbReference type="EC" id="2.7.11.1" evidence="1 14"/>
<dbReference type="FunFam" id="3.30.200.20:FF:000042">
    <property type="entry name" value="Aurora kinase A"/>
    <property type="match status" value="1"/>
</dbReference>
<feature type="compositionally biased region" description="Polar residues" evidence="16">
    <location>
        <begin position="67"/>
        <end position="82"/>
    </location>
</feature>
<feature type="binding site" evidence="11 13">
    <location>
        <position position="960"/>
    </location>
    <ligand>
        <name>ATP</name>
        <dbReference type="ChEBI" id="CHEBI:30616"/>
    </ligand>
</feature>
<evidence type="ECO:0000256" key="6">
    <source>
        <dbReference type="ARBA" id="ARBA00022777"/>
    </source>
</evidence>
<evidence type="ECO:0000259" key="17">
    <source>
        <dbReference type="PROSITE" id="PS50011"/>
    </source>
</evidence>
<evidence type="ECO:0000256" key="1">
    <source>
        <dbReference type="ARBA" id="ARBA00012513"/>
    </source>
</evidence>
<feature type="compositionally biased region" description="Polar residues" evidence="16">
    <location>
        <begin position="1"/>
        <end position="11"/>
    </location>
</feature>
<dbReference type="GO" id="GO:0090266">
    <property type="term" value="P:regulation of mitotic cell cycle spindle assembly checkpoint"/>
    <property type="evidence" value="ECO:0007669"/>
    <property type="project" value="UniProtKB-ARBA"/>
</dbReference>
<reference evidence="18 19" key="1">
    <citation type="submission" date="2016-08" db="EMBL/GenBank/DDBJ databases">
        <title>A Parts List for Fungal Cellulosomes Revealed by Comparative Genomics.</title>
        <authorList>
            <consortium name="DOE Joint Genome Institute"/>
            <person name="Haitjema C.H."/>
            <person name="Gilmore S.P."/>
            <person name="Henske J.K."/>
            <person name="Solomon K.V."/>
            <person name="De Groot R."/>
            <person name="Kuo A."/>
            <person name="Mondo S.J."/>
            <person name="Salamov A.A."/>
            <person name="Labutti K."/>
            <person name="Zhao Z."/>
            <person name="Chiniquy J."/>
            <person name="Barry K."/>
            <person name="Brewer H.M."/>
            <person name="Purvine S.O."/>
            <person name="Wright A.T."/>
            <person name="Boxma B."/>
            <person name="Van Alen T."/>
            <person name="Hackstein J.H."/>
            <person name="Baker S.E."/>
            <person name="Grigoriev I.V."/>
            <person name="O'Malley M.A."/>
        </authorList>
    </citation>
    <scope>NUCLEOTIDE SEQUENCE [LARGE SCALE GENOMIC DNA]</scope>
    <source>
        <strain evidence="18 19">S4</strain>
    </source>
</reference>
<evidence type="ECO:0000256" key="12">
    <source>
        <dbReference type="PIRSR" id="PIRSR630616-3"/>
    </source>
</evidence>
<feature type="binding site" evidence="11">
    <location>
        <position position="941"/>
    </location>
    <ligand>
        <name>ATP</name>
        <dbReference type="ChEBI" id="CHEBI:30616"/>
    </ligand>
</feature>
<comment type="catalytic activity">
    <reaction evidence="8 14">
        <text>L-threonyl-[protein] + ATP = O-phospho-L-threonyl-[protein] + ADP + H(+)</text>
        <dbReference type="Rhea" id="RHEA:46608"/>
        <dbReference type="Rhea" id="RHEA-COMP:11060"/>
        <dbReference type="Rhea" id="RHEA-COMP:11605"/>
        <dbReference type="ChEBI" id="CHEBI:15378"/>
        <dbReference type="ChEBI" id="CHEBI:30013"/>
        <dbReference type="ChEBI" id="CHEBI:30616"/>
        <dbReference type="ChEBI" id="CHEBI:61977"/>
        <dbReference type="ChEBI" id="CHEBI:456216"/>
        <dbReference type="EC" id="2.7.11.1"/>
    </reaction>
</comment>
<feature type="domain" description="Protein kinase" evidence="17">
    <location>
        <begin position="931"/>
        <end position="1180"/>
    </location>
</feature>
<feature type="region of interest" description="Disordered" evidence="16">
    <location>
        <begin position="146"/>
        <end position="202"/>
    </location>
</feature>
<evidence type="ECO:0000256" key="16">
    <source>
        <dbReference type="SAM" id="MobiDB-lite"/>
    </source>
</evidence>
<evidence type="ECO:0000256" key="2">
    <source>
        <dbReference type="ARBA" id="ARBA00021157"/>
    </source>
</evidence>